<evidence type="ECO:0000256" key="1">
    <source>
        <dbReference type="SAM" id="MobiDB-lite"/>
    </source>
</evidence>
<dbReference type="VEuPathDB" id="FungiDB:GWK60_M13035"/>
<name>A0A0W0CD91_CANGB</name>
<feature type="region of interest" description="Disordered" evidence="1">
    <location>
        <begin position="213"/>
        <end position="233"/>
    </location>
</feature>
<protein>
    <submittedName>
        <fullName evidence="2">Uncharacterized protein</fullName>
    </submittedName>
</protein>
<reference evidence="2 3" key="1">
    <citation type="submission" date="2015-10" db="EMBL/GenBank/DDBJ databases">
        <title>Draft genomes sequences of Candida glabrata isolates 1A, 1B, 2A, 2B, 3A and 3B.</title>
        <authorList>
            <person name="Haavelsrud O.E."/>
            <person name="Gaustad P."/>
        </authorList>
    </citation>
    <scope>NUCLEOTIDE SEQUENCE [LARGE SCALE GENOMIC DNA]</scope>
    <source>
        <strain evidence="2">910700640</strain>
    </source>
</reference>
<dbReference type="EMBL" id="LLZZ01000161">
    <property type="protein sequence ID" value="KTA97335.1"/>
    <property type="molecule type" value="Genomic_DNA"/>
</dbReference>
<accession>A0A0W0CD91</accession>
<gene>
    <name evidence="2" type="ORF">AO440_004416</name>
</gene>
<dbReference type="VEuPathDB" id="FungiDB:GVI51_M13079"/>
<dbReference type="Proteomes" id="UP000054886">
    <property type="component" value="Unassembled WGS sequence"/>
</dbReference>
<evidence type="ECO:0000313" key="3">
    <source>
        <dbReference type="Proteomes" id="UP000054886"/>
    </source>
</evidence>
<feature type="compositionally biased region" description="Basic and acidic residues" evidence="1">
    <location>
        <begin position="213"/>
        <end position="225"/>
    </location>
</feature>
<organism evidence="2 3">
    <name type="scientific">Candida glabrata</name>
    <name type="common">Yeast</name>
    <name type="synonym">Torulopsis glabrata</name>
    <dbReference type="NCBI Taxonomy" id="5478"/>
    <lineage>
        <taxon>Eukaryota</taxon>
        <taxon>Fungi</taxon>
        <taxon>Dikarya</taxon>
        <taxon>Ascomycota</taxon>
        <taxon>Saccharomycotina</taxon>
        <taxon>Saccharomycetes</taxon>
        <taxon>Saccharomycetales</taxon>
        <taxon>Saccharomycetaceae</taxon>
        <taxon>Nakaseomyces</taxon>
    </lineage>
</organism>
<dbReference type="VEuPathDB" id="FungiDB:B1J91_M13123g"/>
<proteinExistence type="predicted"/>
<dbReference type="AlphaFoldDB" id="A0A0W0CD91"/>
<comment type="caution">
    <text evidence="2">The sequence shown here is derived from an EMBL/GenBank/DDBJ whole genome shotgun (WGS) entry which is preliminary data.</text>
</comment>
<sequence length="664" mass="75672">MSYARKIAVHDDYRRGYKNSISNPHSKNWKNRNSVASDKSLEIAAAKTALRRYSNDHVPNLRKVDRSSSGSEVSRVSTGYLSHKRISSGYSEYEIIHETPKNATDKLINASILQDKLTPFHTQERNFQNLEGGPVFKDVAVIKFSDNISYTDTDNGQKKFQEKKVQYTDNIIATDVHRHEVIHLPRTLRQNIHPNKLLSSECLEIKKSKLDKNDQNGISQKEREGTSSFAKNSIVSKQHNRDTFIYDRNVDNNKAIVDDKIQFANRYSLELILNKIEVEKQELISEQKSKIDTSRALLTSQGDFIQRWSTSHEHDLEFLINDPHSDDILGEKKIVALKEYDMSRKNDIRQLVSNLASKTEELNNILTVKENRLRILEENTKANDNAKSLIASELASHRNMVDYLEKKCAQYTNHLSHINESPNDTLDNFHKDEYALLKSDLFRRKKLIHDLEDQLTAYSLKEEEYAESKNTLACQLEEQKFLLEKIRKDFSATNSAFATKPLADAEKHLMIRSVNGINDPLRMGAITESGLSGSKPAVVTPISDNRPNKSSFIDRLLIGKNAAQKYRKKQLSIVKRKASNTLTNLRNSCDKPEISEPIVPIEMEEVSGGAPMRLISLTDAKVMHGNLSRGIPILDKGINTISEGYANPTLTQPRARESFFEEMF</sequence>
<dbReference type="VEuPathDB" id="FungiDB:CAGL0M13123g"/>
<evidence type="ECO:0000313" key="2">
    <source>
        <dbReference type="EMBL" id="KTA97335.1"/>
    </source>
</evidence>